<sequence>MSSNDQTRYTLLQRAQDLGDEAAWAELVEHYKRFIYHVLHRLKVPQDDIDDISQQVLIGLTRDLSKYDRDKSRFRNWLSTIIRNAAYSHFRQQKSQARRVEGLKISLLDEDRHAIAEVDKLIEQEWAVYITSQALDRVRQVFKGQAMQIFELSLRGMSAAEIAEEADVAISTVYTLRKRVKKRLYFETLQLSQELEA</sequence>
<dbReference type="InterPro" id="IPR014284">
    <property type="entry name" value="RNA_pol_sigma-70_dom"/>
</dbReference>
<dbReference type="RefSeq" id="WP_013042467.1">
    <property type="nucleotide sequence ID" value="NC_014008.1"/>
</dbReference>
<dbReference type="PANTHER" id="PTHR43133:SF8">
    <property type="entry name" value="RNA POLYMERASE SIGMA FACTOR HI_1459-RELATED"/>
    <property type="match status" value="1"/>
</dbReference>
<dbReference type="GO" id="GO:0006352">
    <property type="term" value="P:DNA-templated transcription initiation"/>
    <property type="evidence" value="ECO:0007669"/>
    <property type="project" value="InterPro"/>
</dbReference>
<dbReference type="GO" id="GO:0003677">
    <property type="term" value="F:DNA binding"/>
    <property type="evidence" value="ECO:0007669"/>
    <property type="project" value="UniProtKB-KW"/>
</dbReference>
<name>D5EPK6_CORAD</name>
<dbReference type="Pfam" id="PF04542">
    <property type="entry name" value="Sigma70_r2"/>
    <property type="match status" value="1"/>
</dbReference>
<accession>D5EPK6</accession>
<evidence type="ECO:0000256" key="7">
    <source>
        <dbReference type="ARBA" id="ARBA00024701"/>
    </source>
</evidence>
<evidence type="ECO:0000256" key="4">
    <source>
        <dbReference type="ARBA" id="ARBA00023082"/>
    </source>
</evidence>
<evidence type="ECO:0000256" key="5">
    <source>
        <dbReference type="ARBA" id="ARBA00023125"/>
    </source>
</evidence>
<evidence type="ECO:0000313" key="9">
    <source>
        <dbReference type="EMBL" id="ADE53743.1"/>
    </source>
</evidence>
<dbReference type="SUPFAM" id="SSF88946">
    <property type="entry name" value="Sigma2 domain of RNA polymerase sigma factors"/>
    <property type="match status" value="1"/>
</dbReference>
<comment type="function">
    <text evidence="7">Sigma factors are initiation factors that promote the attachment of RNA polymerase to specific initiation sites and are then released. Sigma-S contributes to the protection against external stress, thus playing a role in cellular fitness and survival.</text>
</comment>
<evidence type="ECO:0000313" key="10">
    <source>
        <dbReference type="Proteomes" id="UP000000925"/>
    </source>
</evidence>
<protein>
    <recommendedName>
        <fullName evidence="2">RNA polymerase sigma factor SigS</fullName>
    </recommendedName>
</protein>
<dbReference type="STRING" id="583355.Caka_0719"/>
<dbReference type="SUPFAM" id="SSF46894">
    <property type="entry name" value="C-terminal effector domain of the bipartite response regulators"/>
    <property type="match status" value="1"/>
</dbReference>
<keyword evidence="3" id="KW-0805">Transcription regulation</keyword>
<evidence type="ECO:0000256" key="1">
    <source>
        <dbReference type="ARBA" id="ARBA00007788"/>
    </source>
</evidence>
<evidence type="ECO:0000256" key="2">
    <source>
        <dbReference type="ARBA" id="ARBA00021245"/>
    </source>
</evidence>
<dbReference type="eggNOG" id="COG1595">
    <property type="taxonomic scope" value="Bacteria"/>
</dbReference>
<dbReference type="GO" id="GO:0016987">
    <property type="term" value="F:sigma factor activity"/>
    <property type="evidence" value="ECO:0007669"/>
    <property type="project" value="UniProtKB-KW"/>
</dbReference>
<keyword evidence="5" id="KW-0238">DNA-binding</keyword>
<dbReference type="Gene3D" id="1.10.10.10">
    <property type="entry name" value="Winged helix-like DNA-binding domain superfamily/Winged helix DNA-binding domain"/>
    <property type="match status" value="1"/>
</dbReference>
<dbReference type="AlphaFoldDB" id="D5EPK6"/>
<evidence type="ECO:0000256" key="6">
    <source>
        <dbReference type="ARBA" id="ARBA00023163"/>
    </source>
</evidence>
<organism evidence="9 10">
    <name type="scientific">Coraliomargarita akajimensis (strain DSM 45221 / IAM 15411 / JCM 23193 / KCTC 12865 / 04OKA010-24)</name>
    <dbReference type="NCBI Taxonomy" id="583355"/>
    <lineage>
        <taxon>Bacteria</taxon>
        <taxon>Pseudomonadati</taxon>
        <taxon>Verrucomicrobiota</taxon>
        <taxon>Opitutia</taxon>
        <taxon>Puniceicoccales</taxon>
        <taxon>Coraliomargaritaceae</taxon>
        <taxon>Coraliomargarita</taxon>
    </lineage>
</organism>
<evidence type="ECO:0000259" key="8">
    <source>
        <dbReference type="Pfam" id="PF04542"/>
    </source>
</evidence>
<dbReference type="InterPro" id="IPR016032">
    <property type="entry name" value="Sig_transdc_resp-reg_C-effctor"/>
</dbReference>
<keyword evidence="6" id="KW-0804">Transcription</keyword>
<keyword evidence="10" id="KW-1185">Reference proteome</keyword>
<feature type="domain" description="RNA polymerase sigma-70 region 2" evidence="8">
    <location>
        <begin position="27"/>
        <end position="94"/>
    </location>
</feature>
<comment type="similarity">
    <text evidence="1">Belongs to the sigma-70 factor family.</text>
</comment>
<dbReference type="InterPro" id="IPR039425">
    <property type="entry name" value="RNA_pol_sigma-70-like"/>
</dbReference>
<dbReference type="NCBIfam" id="TIGR02937">
    <property type="entry name" value="sigma70-ECF"/>
    <property type="match status" value="1"/>
</dbReference>
<dbReference type="InterPro" id="IPR036388">
    <property type="entry name" value="WH-like_DNA-bd_sf"/>
</dbReference>
<dbReference type="InterPro" id="IPR013325">
    <property type="entry name" value="RNA_pol_sigma_r2"/>
</dbReference>
<dbReference type="HOGENOM" id="CLU_047691_14_0_0"/>
<dbReference type="Proteomes" id="UP000000925">
    <property type="component" value="Chromosome"/>
</dbReference>
<dbReference type="KEGG" id="caa:Caka_0719"/>
<dbReference type="OrthoDB" id="265863at2"/>
<reference evidence="9 10" key="1">
    <citation type="journal article" date="2010" name="Stand. Genomic Sci.">
        <title>Complete genome sequence of Coraliomargarita akajimensis type strain (04OKA010-24).</title>
        <authorList>
            <person name="Mavromatis K."/>
            <person name="Abt B."/>
            <person name="Brambilla E."/>
            <person name="Lapidus A."/>
            <person name="Copeland A."/>
            <person name="Deshpande S."/>
            <person name="Nolan M."/>
            <person name="Lucas S."/>
            <person name="Tice H."/>
            <person name="Cheng J.F."/>
            <person name="Han C."/>
            <person name="Detter J.C."/>
            <person name="Woyke T."/>
            <person name="Goodwin L."/>
            <person name="Pitluck S."/>
            <person name="Held B."/>
            <person name="Brettin T."/>
            <person name="Tapia R."/>
            <person name="Ivanova N."/>
            <person name="Mikhailova N."/>
            <person name="Pati A."/>
            <person name="Liolios K."/>
            <person name="Chen A."/>
            <person name="Palaniappan K."/>
            <person name="Land M."/>
            <person name="Hauser L."/>
            <person name="Chang Y.J."/>
            <person name="Jeffries C.D."/>
            <person name="Rohde M."/>
            <person name="Goker M."/>
            <person name="Bristow J."/>
            <person name="Eisen J.A."/>
            <person name="Markowitz V."/>
            <person name="Hugenholtz P."/>
            <person name="Klenk H.P."/>
            <person name="Kyrpides N.C."/>
        </authorList>
    </citation>
    <scope>NUCLEOTIDE SEQUENCE [LARGE SCALE GENOMIC DNA]</scope>
    <source>
        <strain evidence="10">DSM 45221 / IAM 15411 / JCM 23193 / KCTC 12865</strain>
    </source>
</reference>
<gene>
    <name evidence="9" type="ordered locus">Caka_0719</name>
</gene>
<proteinExistence type="inferred from homology"/>
<keyword evidence="4" id="KW-0731">Sigma factor</keyword>
<dbReference type="InterPro" id="IPR007627">
    <property type="entry name" value="RNA_pol_sigma70_r2"/>
</dbReference>
<evidence type="ECO:0000256" key="3">
    <source>
        <dbReference type="ARBA" id="ARBA00023015"/>
    </source>
</evidence>
<dbReference type="PANTHER" id="PTHR43133">
    <property type="entry name" value="RNA POLYMERASE ECF-TYPE SIGMA FACTO"/>
    <property type="match status" value="1"/>
</dbReference>
<dbReference type="EMBL" id="CP001998">
    <property type="protein sequence ID" value="ADE53743.1"/>
    <property type="molecule type" value="Genomic_DNA"/>
</dbReference>
<dbReference type="Gene3D" id="1.10.1740.10">
    <property type="match status" value="1"/>
</dbReference>